<evidence type="ECO:0000256" key="4">
    <source>
        <dbReference type="ARBA" id="ARBA00022679"/>
    </source>
</evidence>
<evidence type="ECO:0000256" key="6">
    <source>
        <dbReference type="ARBA" id="ARBA00022777"/>
    </source>
</evidence>
<evidence type="ECO:0000256" key="5">
    <source>
        <dbReference type="ARBA" id="ARBA00022741"/>
    </source>
</evidence>
<evidence type="ECO:0000313" key="13">
    <source>
        <dbReference type="Proteomes" id="UP000033740"/>
    </source>
</evidence>
<evidence type="ECO:0000259" key="11">
    <source>
        <dbReference type="Pfam" id="PF08544"/>
    </source>
</evidence>
<dbReference type="PANTHER" id="PTHR43527:SF2">
    <property type="entry name" value="4-DIPHOSPHOCYTIDYL-2-C-METHYL-D-ERYTHRITOL KINASE, CHLOROPLASTIC"/>
    <property type="match status" value="1"/>
</dbReference>
<evidence type="ECO:0000256" key="1">
    <source>
        <dbReference type="ARBA" id="ARBA00009684"/>
    </source>
</evidence>
<dbReference type="GO" id="GO:0005524">
    <property type="term" value="F:ATP binding"/>
    <property type="evidence" value="ECO:0007669"/>
    <property type="project" value="UniProtKB-UniRule"/>
</dbReference>
<dbReference type="Proteomes" id="UP000033740">
    <property type="component" value="Unassembled WGS sequence"/>
</dbReference>
<keyword evidence="7 9" id="KW-0067">ATP-binding</keyword>
<dbReference type="SUPFAM" id="SSF55060">
    <property type="entry name" value="GHMP Kinase, C-terminal domain"/>
    <property type="match status" value="1"/>
</dbReference>
<dbReference type="EC" id="2.7.1.148" evidence="2 9"/>
<dbReference type="UniPathway" id="UPA00056">
    <property type="reaction ID" value="UER00094"/>
</dbReference>
<comment type="catalytic activity">
    <reaction evidence="9">
        <text>4-CDP-2-C-methyl-D-erythritol + ATP = 4-CDP-2-C-methyl-D-erythritol 2-phosphate + ADP + H(+)</text>
        <dbReference type="Rhea" id="RHEA:18437"/>
        <dbReference type="ChEBI" id="CHEBI:15378"/>
        <dbReference type="ChEBI" id="CHEBI:30616"/>
        <dbReference type="ChEBI" id="CHEBI:57823"/>
        <dbReference type="ChEBI" id="CHEBI:57919"/>
        <dbReference type="ChEBI" id="CHEBI:456216"/>
        <dbReference type="EC" id="2.7.1.148"/>
    </reaction>
</comment>
<evidence type="ECO:0000313" key="12">
    <source>
        <dbReference type="EMBL" id="KJL32877.1"/>
    </source>
</evidence>
<dbReference type="GO" id="GO:0019288">
    <property type="term" value="P:isopentenyl diphosphate biosynthetic process, methylerythritol 4-phosphate pathway"/>
    <property type="evidence" value="ECO:0007669"/>
    <property type="project" value="UniProtKB-UniRule"/>
</dbReference>
<dbReference type="InterPro" id="IPR004424">
    <property type="entry name" value="IspE"/>
</dbReference>
<dbReference type="Pfam" id="PF00288">
    <property type="entry name" value="GHMP_kinases_N"/>
    <property type="match status" value="1"/>
</dbReference>
<dbReference type="Gene3D" id="3.30.70.890">
    <property type="entry name" value="GHMP kinase, C-terminal domain"/>
    <property type="match status" value="1"/>
</dbReference>
<feature type="domain" description="GHMP kinase C-terminal" evidence="11">
    <location>
        <begin position="240"/>
        <end position="306"/>
    </location>
</feature>
<dbReference type="InterPro" id="IPR013750">
    <property type="entry name" value="GHMP_kinase_C_dom"/>
</dbReference>
<evidence type="ECO:0000256" key="7">
    <source>
        <dbReference type="ARBA" id="ARBA00022840"/>
    </source>
</evidence>
<dbReference type="GO" id="GO:0016114">
    <property type="term" value="P:terpenoid biosynthetic process"/>
    <property type="evidence" value="ECO:0007669"/>
    <property type="project" value="UniProtKB-UniRule"/>
</dbReference>
<sequence>MSIAEEQADEQPVQRVHVRAPGKVNLFLGVGELDDDGYHELSTVFQAVSLYEDVIATPADDFTLSVSGVADPSTVPLDDRNLAMRAAKVLAAATGYAGGVHLDVHKSVPVAGGMGGGSADAAAALVACNELWRTGLDHGRLHELAARLGADVPFSLMGGTAVGSGRGDVLTPALSRGRYEWVLLLDEEGLSTPAVYRAFDMVMAEDLKSDPERHAQRRRLDPVQVPPSFFESLLSGEAFELGQSLRNQLEAGSFRLRPQLEETIDAVVGEGGGPVVGGIVSGSGPTLAFLCETAEGADSTAERLRGWGRTALRAHGPVRGAHVVSADD</sequence>
<dbReference type="NCBIfam" id="NF002870">
    <property type="entry name" value="PRK03188.1"/>
    <property type="match status" value="1"/>
</dbReference>
<keyword evidence="9" id="KW-0414">Isoprene biosynthesis</keyword>
<comment type="similarity">
    <text evidence="1 9">Belongs to the GHMP kinase family. IspE subfamily.</text>
</comment>
<name>A0A0F0LI34_9MICO</name>
<dbReference type="InterPro" id="IPR014721">
    <property type="entry name" value="Ribsml_uS5_D2-typ_fold_subgr"/>
</dbReference>
<protein>
    <recommendedName>
        <fullName evidence="3 9">4-diphosphocytidyl-2-C-methyl-D-erythritol kinase</fullName>
        <shortName evidence="9">CMK</shortName>
        <ecNumber evidence="2 9">2.7.1.148</ecNumber>
    </recommendedName>
    <alternativeName>
        <fullName evidence="8 9">4-(cytidine-5'-diphospho)-2-C-methyl-D-erythritol kinase</fullName>
    </alternativeName>
</protein>
<dbReference type="NCBIfam" id="TIGR00154">
    <property type="entry name" value="ispE"/>
    <property type="match status" value="1"/>
</dbReference>
<dbReference type="EMBL" id="JYIX01000035">
    <property type="protein sequence ID" value="KJL32877.1"/>
    <property type="molecule type" value="Genomic_DNA"/>
</dbReference>
<evidence type="ECO:0000256" key="2">
    <source>
        <dbReference type="ARBA" id="ARBA00012052"/>
    </source>
</evidence>
<dbReference type="PATRIC" id="fig|582680.6.peg.2115"/>
<dbReference type="GO" id="GO:0050515">
    <property type="term" value="F:4-(cytidine 5'-diphospho)-2-C-methyl-D-erythritol kinase activity"/>
    <property type="evidence" value="ECO:0007669"/>
    <property type="project" value="UniProtKB-UniRule"/>
</dbReference>
<comment type="pathway">
    <text evidence="9">Isoprenoid biosynthesis; isopentenyl diphosphate biosynthesis via DXP pathway; isopentenyl diphosphate from 1-deoxy-D-xylulose 5-phosphate: step 3/6.</text>
</comment>
<proteinExistence type="inferred from homology"/>
<comment type="caution">
    <text evidence="12">The sequence shown here is derived from an EMBL/GenBank/DDBJ whole genome shotgun (WGS) entry which is preliminary data.</text>
</comment>
<gene>
    <name evidence="9 12" type="primary">ispE</name>
    <name evidence="12" type="ORF">RS86_02050</name>
</gene>
<feature type="binding site" evidence="9">
    <location>
        <begin position="109"/>
        <end position="119"/>
    </location>
    <ligand>
        <name>ATP</name>
        <dbReference type="ChEBI" id="CHEBI:30616"/>
    </ligand>
</feature>
<dbReference type="HAMAP" id="MF_00061">
    <property type="entry name" value="IspE"/>
    <property type="match status" value="1"/>
</dbReference>
<dbReference type="AlphaFoldDB" id="A0A0F0LI34"/>
<dbReference type="InterPro" id="IPR036554">
    <property type="entry name" value="GHMP_kinase_C_sf"/>
</dbReference>
<dbReference type="PIRSF" id="PIRSF010376">
    <property type="entry name" value="IspE"/>
    <property type="match status" value="1"/>
</dbReference>
<comment type="function">
    <text evidence="9">Catalyzes the phosphorylation of the position 2 hydroxy group of 4-diphosphocytidyl-2C-methyl-D-erythritol.</text>
</comment>
<keyword evidence="5 9" id="KW-0547">Nucleotide-binding</keyword>
<dbReference type="InterPro" id="IPR020568">
    <property type="entry name" value="Ribosomal_Su5_D2-typ_SF"/>
</dbReference>
<dbReference type="PANTHER" id="PTHR43527">
    <property type="entry name" value="4-DIPHOSPHOCYTIDYL-2-C-METHYL-D-ERYTHRITOL KINASE, CHLOROPLASTIC"/>
    <property type="match status" value="1"/>
</dbReference>
<reference evidence="12 13" key="1">
    <citation type="submission" date="2015-02" db="EMBL/GenBank/DDBJ databases">
        <title>Draft genome sequences of ten Microbacterium spp. with emphasis on heavy metal contaminated environments.</title>
        <authorList>
            <person name="Corretto E."/>
        </authorList>
    </citation>
    <scope>NUCLEOTIDE SEQUENCE [LARGE SCALE GENOMIC DNA]</scope>
    <source>
        <strain evidence="12 13">ARN176</strain>
    </source>
</reference>
<dbReference type="Gene3D" id="3.30.230.10">
    <property type="match status" value="1"/>
</dbReference>
<evidence type="ECO:0000256" key="3">
    <source>
        <dbReference type="ARBA" id="ARBA00017473"/>
    </source>
</evidence>
<feature type="domain" description="GHMP kinase N-terminal" evidence="10">
    <location>
        <begin position="81"/>
        <end position="159"/>
    </location>
</feature>
<dbReference type="RefSeq" id="WP_045272156.1">
    <property type="nucleotide sequence ID" value="NZ_JYIX01000035.1"/>
</dbReference>
<accession>A0A0F0LI34</accession>
<dbReference type="Pfam" id="PF08544">
    <property type="entry name" value="GHMP_kinases_C"/>
    <property type="match status" value="1"/>
</dbReference>
<keyword evidence="6 9" id="KW-0418">Kinase</keyword>
<feature type="active site" evidence="9">
    <location>
        <position position="151"/>
    </location>
</feature>
<evidence type="ECO:0000256" key="8">
    <source>
        <dbReference type="ARBA" id="ARBA00032554"/>
    </source>
</evidence>
<dbReference type="InterPro" id="IPR006204">
    <property type="entry name" value="GHMP_kinase_N_dom"/>
</dbReference>
<keyword evidence="4 9" id="KW-0808">Transferase</keyword>
<dbReference type="SUPFAM" id="SSF54211">
    <property type="entry name" value="Ribosomal protein S5 domain 2-like"/>
    <property type="match status" value="1"/>
</dbReference>
<dbReference type="STRING" id="582680.RS86_02050"/>
<keyword evidence="13" id="KW-1185">Reference proteome</keyword>
<feature type="active site" evidence="9">
    <location>
        <position position="23"/>
    </location>
</feature>
<organism evidence="12 13">
    <name type="scientific">Microbacterium azadirachtae</name>
    <dbReference type="NCBI Taxonomy" id="582680"/>
    <lineage>
        <taxon>Bacteria</taxon>
        <taxon>Bacillati</taxon>
        <taxon>Actinomycetota</taxon>
        <taxon>Actinomycetes</taxon>
        <taxon>Micrococcales</taxon>
        <taxon>Microbacteriaceae</taxon>
        <taxon>Microbacterium</taxon>
    </lineage>
</organism>
<evidence type="ECO:0000259" key="10">
    <source>
        <dbReference type="Pfam" id="PF00288"/>
    </source>
</evidence>
<evidence type="ECO:0000256" key="9">
    <source>
        <dbReference type="HAMAP-Rule" id="MF_00061"/>
    </source>
</evidence>